<proteinExistence type="predicted"/>
<reference evidence="1" key="1">
    <citation type="submission" date="2016-10" db="EMBL/GenBank/DDBJ databases">
        <title>CRISPR-Cas defence system in Roseofilum reptotaenium: evidence of a bacteriophage-cyanobacterium arms race in the coral black band disease.</title>
        <authorList>
            <person name="Buerger P."/>
            <person name="Wood-Charlson E.M."/>
            <person name="Weynberg K.D."/>
            <person name="Willis B."/>
            <person name="Van Oppen M.J."/>
        </authorList>
    </citation>
    <scope>NUCLEOTIDE SEQUENCE [LARGE SCALE GENOMIC DNA]</scope>
    <source>
        <strain evidence="1">AO1-A</strain>
    </source>
</reference>
<dbReference type="SUPFAM" id="SSF53448">
    <property type="entry name" value="Nucleotide-diphospho-sugar transferases"/>
    <property type="match status" value="1"/>
</dbReference>
<dbReference type="InterPro" id="IPR029044">
    <property type="entry name" value="Nucleotide-diphossugar_trans"/>
</dbReference>
<keyword evidence="2" id="KW-1185">Reference proteome</keyword>
<protein>
    <recommendedName>
        <fullName evidence="3">Glycosyltransferase 2-like domain-containing protein</fullName>
    </recommendedName>
</protein>
<dbReference type="EMBL" id="MLAW01000016">
    <property type="protein sequence ID" value="OJJ25516.1"/>
    <property type="molecule type" value="Genomic_DNA"/>
</dbReference>
<evidence type="ECO:0000313" key="1">
    <source>
        <dbReference type="EMBL" id="OJJ25516.1"/>
    </source>
</evidence>
<dbReference type="AlphaFoldDB" id="A0A1L9QSB5"/>
<gene>
    <name evidence="1" type="ORF">BI308_11135</name>
</gene>
<evidence type="ECO:0008006" key="3">
    <source>
        <dbReference type="Google" id="ProtNLM"/>
    </source>
</evidence>
<sequence>MSLYIYKPIDNPQHISILFPTRNRTHYLDNLFDSLEENTGKKELVDIWIYVDHDDLVTIDYLESGVKEKYSFAIHYVVGDRTVSQGEMSNILREKCTIHPGIYGIGGDKLLFITPGWDKLIREEFNKYPDRIAFVSVTDSHHGEHFGAYGFLSAEWLNQTGEFLTEYFPAWGGDLWINQIASMIGRNIQLDIKIDLQGGKGKTARLRNWLFWKRFFNDTLMERVEQAEQLRRVIYPEKNAEYYQNVAEGNKIIEDFQNYLKFEREHDIIDLELWCSSPETLKSKPNEHYLLNETRAIERLKQILFRYLKQGNIFAAIRILLHILGSYHYLKDFEYNRVLFMANFRLVFRFYNALTRPSKYSEYTIRIYRWLKQSLNHKSVFIDREF</sequence>
<accession>A0A1L9QSB5</accession>
<name>A0A1L9QSB5_9CYAN</name>
<comment type="caution">
    <text evidence="1">The sequence shown here is derived from an EMBL/GenBank/DDBJ whole genome shotgun (WGS) entry which is preliminary data.</text>
</comment>
<dbReference type="Proteomes" id="UP000183940">
    <property type="component" value="Unassembled WGS sequence"/>
</dbReference>
<dbReference type="STRING" id="1925591.BI308_11135"/>
<evidence type="ECO:0000313" key="2">
    <source>
        <dbReference type="Proteomes" id="UP000183940"/>
    </source>
</evidence>
<organism evidence="1 2">
    <name type="scientific">Roseofilum reptotaenium AO1-A</name>
    <dbReference type="NCBI Taxonomy" id="1925591"/>
    <lineage>
        <taxon>Bacteria</taxon>
        <taxon>Bacillati</taxon>
        <taxon>Cyanobacteriota</taxon>
        <taxon>Cyanophyceae</taxon>
        <taxon>Desertifilales</taxon>
        <taxon>Desertifilaceae</taxon>
        <taxon>Roseofilum</taxon>
    </lineage>
</organism>